<accession>A0AAN6YAG1</accession>
<dbReference type="EMBL" id="MU858083">
    <property type="protein sequence ID" value="KAK4215156.1"/>
    <property type="molecule type" value="Genomic_DNA"/>
</dbReference>
<name>A0AAN6YAG1_9PEZI</name>
<reference evidence="2" key="2">
    <citation type="submission" date="2023-05" db="EMBL/GenBank/DDBJ databases">
        <authorList>
            <consortium name="Lawrence Berkeley National Laboratory"/>
            <person name="Steindorff A."/>
            <person name="Hensen N."/>
            <person name="Bonometti L."/>
            <person name="Westerberg I."/>
            <person name="Brannstrom I.O."/>
            <person name="Guillou S."/>
            <person name="Cros-Aarteil S."/>
            <person name="Calhoun S."/>
            <person name="Haridas S."/>
            <person name="Kuo A."/>
            <person name="Mondo S."/>
            <person name="Pangilinan J."/>
            <person name="Riley R."/>
            <person name="Labutti K."/>
            <person name="Andreopoulos B."/>
            <person name="Lipzen A."/>
            <person name="Chen C."/>
            <person name="Yanf M."/>
            <person name="Daum C."/>
            <person name="Ng V."/>
            <person name="Clum A."/>
            <person name="Ohm R."/>
            <person name="Martin F."/>
            <person name="Silar P."/>
            <person name="Natvig D."/>
            <person name="Lalanne C."/>
            <person name="Gautier V."/>
            <person name="Ament-Velasquez S.L."/>
            <person name="Kruys A."/>
            <person name="Hutchinson M.I."/>
            <person name="Powell A.J."/>
            <person name="Barry K."/>
            <person name="Miller A.N."/>
            <person name="Grigoriev I.V."/>
            <person name="Debuchy R."/>
            <person name="Gladieux P."/>
            <person name="Thoren M.H."/>
            <person name="Johannesson H."/>
        </authorList>
    </citation>
    <scope>NUCLEOTIDE SEQUENCE</scope>
    <source>
        <strain evidence="2">PSN293</strain>
    </source>
</reference>
<feature type="signal peptide" evidence="1">
    <location>
        <begin position="1"/>
        <end position="22"/>
    </location>
</feature>
<protein>
    <submittedName>
        <fullName evidence="2">Uncharacterized protein</fullName>
    </submittedName>
</protein>
<evidence type="ECO:0000256" key="1">
    <source>
        <dbReference type="SAM" id="SignalP"/>
    </source>
</evidence>
<reference evidence="2" key="1">
    <citation type="journal article" date="2023" name="Mol. Phylogenet. Evol.">
        <title>Genome-scale phylogeny and comparative genomics of the fungal order Sordariales.</title>
        <authorList>
            <person name="Hensen N."/>
            <person name="Bonometti L."/>
            <person name="Westerberg I."/>
            <person name="Brannstrom I.O."/>
            <person name="Guillou S."/>
            <person name="Cros-Aarteil S."/>
            <person name="Calhoun S."/>
            <person name="Haridas S."/>
            <person name="Kuo A."/>
            <person name="Mondo S."/>
            <person name="Pangilinan J."/>
            <person name="Riley R."/>
            <person name="LaButti K."/>
            <person name="Andreopoulos B."/>
            <person name="Lipzen A."/>
            <person name="Chen C."/>
            <person name="Yan M."/>
            <person name="Daum C."/>
            <person name="Ng V."/>
            <person name="Clum A."/>
            <person name="Steindorff A."/>
            <person name="Ohm R.A."/>
            <person name="Martin F."/>
            <person name="Silar P."/>
            <person name="Natvig D.O."/>
            <person name="Lalanne C."/>
            <person name="Gautier V."/>
            <person name="Ament-Velasquez S.L."/>
            <person name="Kruys A."/>
            <person name="Hutchinson M.I."/>
            <person name="Powell A.J."/>
            <person name="Barry K."/>
            <person name="Miller A.N."/>
            <person name="Grigoriev I.V."/>
            <person name="Debuchy R."/>
            <person name="Gladieux P."/>
            <person name="Hiltunen Thoren M."/>
            <person name="Johannesson H."/>
        </authorList>
    </citation>
    <scope>NUCLEOTIDE SEQUENCE</scope>
    <source>
        <strain evidence="2">PSN293</strain>
    </source>
</reference>
<dbReference type="AlphaFoldDB" id="A0AAN6YAG1"/>
<dbReference type="Proteomes" id="UP001301769">
    <property type="component" value="Unassembled WGS sequence"/>
</dbReference>
<organism evidence="2 3">
    <name type="scientific">Rhypophila decipiens</name>
    <dbReference type="NCBI Taxonomy" id="261697"/>
    <lineage>
        <taxon>Eukaryota</taxon>
        <taxon>Fungi</taxon>
        <taxon>Dikarya</taxon>
        <taxon>Ascomycota</taxon>
        <taxon>Pezizomycotina</taxon>
        <taxon>Sordariomycetes</taxon>
        <taxon>Sordariomycetidae</taxon>
        <taxon>Sordariales</taxon>
        <taxon>Naviculisporaceae</taxon>
        <taxon>Rhypophila</taxon>
    </lineage>
</organism>
<evidence type="ECO:0000313" key="2">
    <source>
        <dbReference type="EMBL" id="KAK4215156.1"/>
    </source>
</evidence>
<proteinExistence type="predicted"/>
<sequence length="207" mass="22351">MAVFNLKLAAIAAIHLLGSVLAAPAPSETFAPGESGSEPAPTPVNLPTGPAGTFVVDGEVVNSTDHRVVARQGTPGLRLMNCWPIMSGNGAPPGGWRYTSYVVYCDDMATCDSTLFTPSSNNVCVKKSSTAVNDYYIWEGGSKSCTFPTGVTFTWNIPSNAQSQADYSWVGTGSNTYRTFNGYKDNKDGSLHYPSFVQRCSKIYWYW</sequence>
<keyword evidence="1" id="KW-0732">Signal</keyword>
<gene>
    <name evidence="2" type="ORF">QBC37DRAFT_282323</name>
</gene>
<evidence type="ECO:0000313" key="3">
    <source>
        <dbReference type="Proteomes" id="UP001301769"/>
    </source>
</evidence>
<feature type="chain" id="PRO_5042813153" evidence="1">
    <location>
        <begin position="23"/>
        <end position="207"/>
    </location>
</feature>
<keyword evidence="3" id="KW-1185">Reference proteome</keyword>
<comment type="caution">
    <text evidence="2">The sequence shown here is derived from an EMBL/GenBank/DDBJ whole genome shotgun (WGS) entry which is preliminary data.</text>
</comment>